<dbReference type="GO" id="GO:0007165">
    <property type="term" value="P:signal transduction"/>
    <property type="evidence" value="ECO:0007669"/>
    <property type="project" value="InterPro"/>
</dbReference>
<protein>
    <submittedName>
        <fullName evidence="4">Uncharacterized protein</fullName>
    </submittedName>
</protein>
<accession>A0A3M7S086</accession>
<dbReference type="STRING" id="10195.A0A3M7S086"/>
<evidence type="ECO:0000256" key="3">
    <source>
        <dbReference type="SAM" id="Phobius"/>
    </source>
</evidence>
<keyword evidence="1" id="KW-0547">Nucleotide-binding</keyword>
<keyword evidence="3" id="KW-0812">Transmembrane</keyword>
<feature type="transmembrane region" description="Helical" evidence="3">
    <location>
        <begin position="235"/>
        <end position="256"/>
    </location>
</feature>
<dbReference type="OrthoDB" id="10020961at2759"/>
<dbReference type="SMART" id="SM00174">
    <property type="entry name" value="RHO"/>
    <property type="match status" value="1"/>
</dbReference>
<dbReference type="Pfam" id="PF00071">
    <property type="entry name" value="Ras"/>
    <property type="match status" value="1"/>
</dbReference>
<dbReference type="GO" id="GO:0003924">
    <property type="term" value="F:GTPase activity"/>
    <property type="evidence" value="ECO:0007669"/>
    <property type="project" value="InterPro"/>
</dbReference>
<dbReference type="Gene3D" id="3.40.50.300">
    <property type="entry name" value="P-loop containing nucleotide triphosphate hydrolases"/>
    <property type="match status" value="1"/>
</dbReference>
<dbReference type="PANTHER" id="PTHR24070">
    <property type="entry name" value="RAS, DI-RAS, AND RHEB FAMILY MEMBERS OF SMALL GTPASE SUPERFAMILY"/>
    <property type="match status" value="1"/>
</dbReference>
<dbReference type="PRINTS" id="PR00449">
    <property type="entry name" value="RASTRNSFRMNG"/>
</dbReference>
<dbReference type="SUPFAM" id="SSF52540">
    <property type="entry name" value="P-loop containing nucleoside triphosphate hydrolases"/>
    <property type="match status" value="1"/>
</dbReference>
<comment type="caution">
    <text evidence="4">The sequence shown here is derived from an EMBL/GenBank/DDBJ whole genome shotgun (WGS) entry which is preliminary data.</text>
</comment>
<evidence type="ECO:0000256" key="1">
    <source>
        <dbReference type="ARBA" id="ARBA00022741"/>
    </source>
</evidence>
<evidence type="ECO:0000313" key="5">
    <source>
        <dbReference type="Proteomes" id="UP000276133"/>
    </source>
</evidence>
<dbReference type="AlphaFoldDB" id="A0A3M7S086"/>
<dbReference type="GO" id="GO:0005525">
    <property type="term" value="F:GTP binding"/>
    <property type="evidence" value="ECO:0007669"/>
    <property type="project" value="UniProtKB-KW"/>
</dbReference>
<organism evidence="4 5">
    <name type="scientific">Brachionus plicatilis</name>
    <name type="common">Marine rotifer</name>
    <name type="synonym">Brachionus muelleri</name>
    <dbReference type="NCBI Taxonomy" id="10195"/>
    <lineage>
        <taxon>Eukaryota</taxon>
        <taxon>Metazoa</taxon>
        <taxon>Spiralia</taxon>
        <taxon>Gnathifera</taxon>
        <taxon>Rotifera</taxon>
        <taxon>Eurotatoria</taxon>
        <taxon>Monogononta</taxon>
        <taxon>Pseudotrocha</taxon>
        <taxon>Ploima</taxon>
        <taxon>Brachionidae</taxon>
        <taxon>Brachionus</taxon>
    </lineage>
</organism>
<dbReference type="GO" id="GO:0016020">
    <property type="term" value="C:membrane"/>
    <property type="evidence" value="ECO:0007669"/>
    <property type="project" value="InterPro"/>
</dbReference>
<dbReference type="InterPro" id="IPR027417">
    <property type="entry name" value="P-loop_NTPase"/>
</dbReference>
<sequence>MSFFKCVLVGAPLSGKTSLIDRFMSGTFENSSSNVLTTYNVNMIYKIDSIRKDLKEFGFKANLSDTEENKNYNLKIYEYNVDRSSSECLAENELNNVDVVILCYRMDSEESKSFLMNNVLTCVNSQWPNAPCVLVSCCCDLEKTVDDNLVKKLNPKRHYVCSSKNNTMVNEMFVDSFKIAVLNHLAKKERLINYLDDWVVCEPKTRLDRQLIEFNSSRMNENFKIVKAWKSASRFIVSFVAFGCLCMYFVSIQYCIRNKSHCDEIYELSKEAFNESISALNESYLGLVHQIKKF</sequence>
<evidence type="ECO:0000256" key="2">
    <source>
        <dbReference type="ARBA" id="ARBA00023134"/>
    </source>
</evidence>
<keyword evidence="2" id="KW-0342">GTP-binding</keyword>
<dbReference type="InterPro" id="IPR020849">
    <property type="entry name" value="Small_GTPase_Ras-type"/>
</dbReference>
<keyword evidence="5" id="KW-1185">Reference proteome</keyword>
<dbReference type="EMBL" id="REGN01002263">
    <property type="protein sequence ID" value="RNA29233.1"/>
    <property type="molecule type" value="Genomic_DNA"/>
</dbReference>
<evidence type="ECO:0000313" key="4">
    <source>
        <dbReference type="EMBL" id="RNA29233.1"/>
    </source>
</evidence>
<dbReference type="PROSITE" id="PS51419">
    <property type="entry name" value="RAB"/>
    <property type="match status" value="1"/>
</dbReference>
<proteinExistence type="predicted"/>
<gene>
    <name evidence="4" type="ORF">BpHYR1_047316</name>
</gene>
<name>A0A3M7S086_BRAPC</name>
<reference evidence="4 5" key="1">
    <citation type="journal article" date="2018" name="Sci. Rep.">
        <title>Genomic signatures of local adaptation to the degree of environmental predictability in rotifers.</title>
        <authorList>
            <person name="Franch-Gras L."/>
            <person name="Hahn C."/>
            <person name="Garcia-Roger E.M."/>
            <person name="Carmona M.J."/>
            <person name="Serra M."/>
            <person name="Gomez A."/>
        </authorList>
    </citation>
    <scope>NUCLEOTIDE SEQUENCE [LARGE SCALE GENOMIC DNA]</scope>
    <source>
        <strain evidence="4">HYR1</strain>
    </source>
</reference>
<keyword evidence="3" id="KW-0472">Membrane</keyword>
<dbReference type="InterPro" id="IPR001806">
    <property type="entry name" value="Small_GTPase"/>
</dbReference>
<dbReference type="Proteomes" id="UP000276133">
    <property type="component" value="Unassembled WGS sequence"/>
</dbReference>
<keyword evidence="3" id="KW-1133">Transmembrane helix</keyword>